<evidence type="ECO:0000313" key="2">
    <source>
        <dbReference type="Proteomes" id="UP000321807"/>
    </source>
</evidence>
<dbReference type="AlphaFoldDB" id="A0A5B9DYC0"/>
<accession>A0A5B9DYC0</accession>
<proteinExistence type="predicted"/>
<dbReference type="EMBL" id="CP042807">
    <property type="protein sequence ID" value="QEE24559.1"/>
    <property type="molecule type" value="Genomic_DNA"/>
</dbReference>
<sequence>MATLSLATHVDEPFRVSASGKCVHLFAGLTRITITRDEAAHLAADILDAIGAASFESVEVLPPPLEAAIKRNEVRS</sequence>
<organism evidence="1 2">
    <name type="scientific">Rhodanobacter glycinis</name>
    <dbReference type="NCBI Taxonomy" id="582702"/>
    <lineage>
        <taxon>Bacteria</taxon>
        <taxon>Pseudomonadati</taxon>
        <taxon>Pseudomonadota</taxon>
        <taxon>Gammaproteobacteria</taxon>
        <taxon>Lysobacterales</taxon>
        <taxon>Rhodanobacteraceae</taxon>
        <taxon>Rhodanobacter</taxon>
    </lineage>
</organism>
<reference evidence="1 2" key="1">
    <citation type="submission" date="2019-08" db="EMBL/GenBank/DDBJ databases">
        <title>Complete genome sequence of Rhodanobacter glycinis strain T01E-68 isolated from tomato root.</title>
        <authorList>
            <person name="Weon H.-Y."/>
            <person name="Lee S.A."/>
        </authorList>
    </citation>
    <scope>NUCLEOTIDE SEQUENCE [LARGE SCALE GENOMIC DNA]</scope>
    <source>
        <strain evidence="1 2">T01E-68</strain>
    </source>
</reference>
<gene>
    <name evidence="1" type="ORF">CS053_08615</name>
</gene>
<dbReference type="RefSeq" id="WP_147627151.1">
    <property type="nucleotide sequence ID" value="NZ_CP042807.1"/>
</dbReference>
<dbReference type="Proteomes" id="UP000321807">
    <property type="component" value="Chromosome"/>
</dbReference>
<evidence type="ECO:0000313" key="1">
    <source>
        <dbReference type="EMBL" id="QEE24559.1"/>
    </source>
</evidence>
<protein>
    <submittedName>
        <fullName evidence="1">Uncharacterized protein</fullName>
    </submittedName>
</protein>
<dbReference type="KEGG" id="rgl:CS053_08615"/>
<name>A0A5B9DYC0_9GAMM</name>